<evidence type="ECO:0000313" key="4">
    <source>
        <dbReference type="EnsemblPlants" id="Pp3c4_6540V3.1"/>
    </source>
</evidence>
<feature type="compositionally biased region" description="Polar residues" evidence="1">
    <location>
        <begin position="42"/>
        <end position="64"/>
    </location>
</feature>
<feature type="region of interest" description="Disordered" evidence="1">
    <location>
        <begin position="122"/>
        <end position="187"/>
    </location>
</feature>
<dbReference type="Gramene" id="Pp3c4_6562V3.1">
    <property type="protein sequence ID" value="Pp3c4_6562V3.1"/>
    <property type="gene ID" value="Pp3c4_6562"/>
</dbReference>
<evidence type="ECO:0000313" key="3">
    <source>
        <dbReference type="EMBL" id="PNR54955.1"/>
    </source>
</evidence>
<sequence>MVGGQSHKVDIGLNSEARGWVVPQQSGNSFGGTYAQGPFKRSFSQSSRDSMKLISNSASATSLDINYRDRYPHMEQREQQQRGGEGAEAEQRSAYRSQLGRDRGWGLEDRAGVEANYEEIAGIRGDMSVSEGSQSEGTDEEDDEEDDDEDDDDDEGDMVENEVDDADDDKEGQELPEQGGGMSSIGMGLNLPMIPTAGLDHLGYMRREPLRVDGGFQRNMLKAPIGMTGASNSPFGMFHSTSATMPFLSSFSSPSNSALQIGAGGHSDVTPTQNRGGMGDIGYASGASYTLTGDGGLSRDVTRVEFRETLVVTPLQEASRTSSGPLHEQLQTSDSDNYYTTLLNTKVPPNNGLKRADSVSGRNSDPQANAEESLRRILSDPLTGALMDDAMIISCGHSVGNAGRRRVMETSVCIICGASVRTEAMAPNYALRVVVQAFKREEEMNGNICLRSAKRRREIIQENISLPEQIVADATKVKGVQFPFVVSDRVMIKGNKRTPERFVGREAVITTQCLNGWYLVRTLDSGESVRLQYRSLQKMRGQTPPNAGGYGPT</sequence>
<keyword evidence="5" id="KW-1185">Reference proteome</keyword>
<dbReference type="RefSeq" id="XP_024372686.1">
    <property type="nucleotide sequence ID" value="XM_024516918.2"/>
</dbReference>
<dbReference type="EnsemblPlants" id="Pp3c4_6562V3.1">
    <property type="protein sequence ID" value="Pp3c4_6562V3.1"/>
    <property type="gene ID" value="Pp3c4_6562"/>
</dbReference>
<dbReference type="EnsemblPlants" id="Pp3c4_6540V3.1">
    <property type="protein sequence ID" value="Pp3c4_6540V3.1"/>
    <property type="gene ID" value="Pp3c4_6540"/>
</dbReference>
<reference evidence="3 5" key="2">
    <citation type="journal article" date="2018" name="Plant J.">
        <title>The Physcomitrella patens chromosome-scale assembly reveals moss genome structure and evolution.</title>
        <authorList>
            <person name="Lang D."/>
            <person name="Ullrich K.K."/>
            <person name="Murat F."/>
            <person name="Fuchs J."/>
            <person name="Jenkins J."/>
            <person name="Haas F.B."/>
            <person name="Piednoel M."/>
            <person name="Gundlach H."/>
            <person name="Van Bel M."/>
            <person name="Meyberg R."/>
            <person name="Vives C."/>
            <person name="Morata J."/>
            <person name="Symeonidi A."/>
            <person name="Hiss M."/>
            <person name="Muchero W."/>
            <person name="Kamisugi Y."/>
            <person name="Saleh O."/>
            <person name="Blanc G."/>
            <person name="Decker E.L."/>
            <person name="van Gessel N."/>
            <person name="Grimwood J."/>
            <person name="Hayes R.D."/>
            <person name="Graham S.W."/>
            <person name="Gunter L.E."/>
            <person name="McDaniel S.F."/>
            <person name="Hoernstein S.N.W."/>
            <person name="Larsson A."/>
            <person name="Li F.W."/>
            <person name="Perroud P.F."/>
            <person name="Phillips J."/>
            <person name="Ranjan P."/>
            <person name="Rokshar D.S."/>
            <person name="Rothfels C.J."/>
            <person name="Schneider L."/>
            <person name="Shu S."/>
            <person name="Stevenson D.W."/>
            <person name="Thummler F."/>
            <person name="Tillich M."/>
            <person name="Villarreal Aguilar J.C."/>
            <person name="Widiez T."/>
            <person name="Wong G.K."/>
            <person name="Wymore A."/>
            <person name="Zhang Y."/>
            <person name="Zimmer A.D."/>
            <person name="Quatrano R.S."/>
            <person name="Mayer K.F.X."/>
            <person name="Goodstein D."/>
            <person name="Casacuberta J.M."/>
            <person name="Vandepoele K."/>
            <person name="Reski R."/>
            <person name="Cuming A.C."/>
            <person name="Tuskan G.A."/>
            <person name="Maumus F."/>
            <person name="Salse J."/>
            <person name="Schmutz J."/>
            <person name="Rensing S.A."/>
        </authorList>
    </citation>
    <scope>NUCLEOTIDE SEQUENCE [LARGE SCALE GENOMIC DNA]</scope>
    <source>
        <strain evidence="4 5">cv. Gransden 2004</strain>
    </source>
</reference>
<feature type="region of interest" description="Disordered" evidence="1">
    <location>
        <begin position="27"/>
        <end position="101"/>
    </location>
</feature>
<dbReference type="Proteomes" id="UP000006727">
    <property type="component" value="Chromosome 4"/>
</dbReference>
<feature type="domain" description="PUB 62/63 C-terminal" evidence="2">
    <location>
        <begin position="480"/>
        <end position="538"/>
    </location>
</feature>
<organism evidence="3">
    <name type="scientific">Physcomitrium patens</name>
    <name type="common">Spreading-leaved earth moss</name>
    <name type="synonym">Physcomitrella patens</name>
    <dbReference type="NCBI Taxonomy" id="3218"/>
    <lineage>
        <taxon>Eukaryota</taxon>
        <taxon>Viridiplantae</taxon>
        <taxon>Streptophyta</taxon>
        <taxon>Embryophyta</taxon>
        <taxon>Bryophyta</taxon>
        <taxon>Bryophytina</taxon>
        <taxon>Bryopsida</taxon>
        <taxon>Funariidae</taxon>
        <taxon>Funariales</taxon>
        <taxon>Funariaceae</taxon>
        <taxon>Physcomitrium</taxon>
    </lineage>
</organism>
<feature type="compositionally biased region" description="Basic and acidic residues" evidence="1">
    <location>
        <begin position="66"/>
        <end position="80"/>
    </location>
</feature>
<dbReference type="SUPFAM" id="SSF57850">
    <property type="entry name" value="RING/U-box"/>
    <property type="match status" value="1"/>
</dbReference>
<evidence type="ECO:0000256" key="1">
    <source>
        <dbReference type="SAM" id="MobiDB-lite"/>
    </source>
</evidence>
<feature type="region of interest" description="Disordered" evidence="1">
    <location>
        <begin position="343"/>
        <end position="372"/>
    </location>
</feature>
<accession>A0A2K1KME7</accession>
<dbReference type="AlphaFoldDB" id="A0A2K1KME7"/>
<proteinExistence type="predicted"/>
<evidence type="ECO:0000313" key="5">
    <source>
        <dbReference type="Proteomes" id="UP000006727"/>
    </source>
</evidence>
<name>A0A2K1KME7_PHYPA</name>
<dbReference type="PANTHER" id="PTHR33644:SF5">
    <property type="entry name" value="U-BOX DOMAIN-CONTAINING PROTEIN 62"/>
    <property type="match status" value="1"/>
</dbReference>
<reference evidence="4" key="3">
    <citation type="submission" date="2020-12" db="UniProtKB">
        <authorList>
            <consortium name="EnsemblPlants"/>
        </authorList>
    </citation>
    <scope>IDENTIFICATION</scope>
</reference>
<dbReference type="PaxDb" id="3218-PP1S143_4V6.2"/>
<reference evidence="3 5" key="1">
    <citation type="journal article" date="2008" name="Science">
        <title>The Physcomitrella genome reveals evolutionary insights into the conquest of land by plants.</title>
        <authorList>
            <person name="Rensing S."/>
            <person name="Lang D."/>
            <person name="Zimmer A."/>
            <person name="Terry A."/>
            <person name="Salamov A."/>
            <person name="Shapiro H."/>
            <person name="Nishiyama T."/>
            <person name="Perroud P.-F."/>
            <person name="Lindquist E."/>
            <person name="Kamisugi Y."/>
            <person name="Tanahashi T."/>
            <person name="Sakakibara K."/>
            <person name="Fujita T."/>
            <person name="Oishi K."/>
            <person name="Shin-I T."/>
            <person name="Kuroki Y."/>
            <person name="Toyoda A."/>
            <person name="Suzuki Y."/>
            <person name="Hashimoto A."/>
            <person name="Yamaguchi K."/>
            <person name="Sugano A."/>
            <person name="Kohara Y."/>
            <person name="Fujiyama A."/>
            <person name="Anterola A."/>
            <person name="Aoki S."/>
            <person name="Ashton N."/>
            <person name="Barbazuk W.B."/>
            <person name="Barker E."/>
            <person name="Bennetzen J."/>
            <person name="Bezanilla M."/>
            <person name="Blankenship R."/>
            <person name="Cho S.H."/>
            <person name="Dutcher S."/>
            <person name="Estelle M."/>
            <person name="Fawcett J.A."/>
            <person name="Gundlach H."/>
            <person name="Hanada K."/>
            <person name="Heyl A."/>
            <person name="Hicks K.A."/>
            <person name="Hugh J."/>
            <person name="Lohr M."/>
            <person name="Mayer K."/>
            <person name="Melkozernov A."/>
            <person name="Murata T."/>
            <person name="Nelson D."/>
            <person name="Pils B."/>
            <person name="Prigge M."/>
            <person name="Reiss B."/>
            <person name="Renner T."/>
            <person name="Rombauts S."/>
            <person name="Rushton P."/>
            <person name="Sanderfoot A."/>
            <person name="Schween G."/>
            <person name="Shiu S.-H."/>
            <person name="Stueber K."/>
            <person name="Theodoulou F.L."/>
            <person name="Tu H."/>
            <person name="Van de Peer Y."/>
            <person name="Verrier P.J."/>
            <person name="Waters E."/>
            <person name="Wood A."/>
            <person name="Yang L."/>
            <person name="Cove D."/>
            <person name="Cuming A."/>
            <person name="Hasebe M."/>
            <person name="Lucas S."/>
            <person name="Mishler D.B."/>
            <person name="Reski R."/>
            <person name="Grigoriev I."/>
            <person name="Quatrano R.S."/>
            <person name="Boore J.L."/>
        </authorList>
    </citation>
    <scope>NUCLEOTIDE SEQUENCE [LARGE SCALE GENOMIC DNA]</scope>
    <source>
        <strain evidence="4 5">cv. Gransden 2004</strain>
    </source>
</reference>
<evidence type="ECO:0000259" key="2">
    <source>
        <dbReference type="Pfam" id="PF23112"/>
    </source>
</evidence>
<dbReference type="InterPro" id="IPR013083">
    <property type="entry name" value="Znf_RING/FYVE/PHD"/>
</dbReference>
<dbReference type="GeneID" id="112280949"/>
<protein>
    <recommendedName>
        <fullName evidence="2">PUB 62/63 C-terminal domain-containing protein</fullName>
    </recommendedName>
</protein>
<feature type="compositionally biased region" description="Basic and acidic residues" evidence="1">
    <location>
        <begin position="89"/>
        <end position="101"/>
    </location>
</feature>
<dbReference type="RefSeq" id="XP_024372685.1">
    <property type="nucleotide sequence ID" value="XM_024516917.2"/>
</dbReference>
<dbReference type="Gene3D" id="3.30.40.10">
    <property type="entry name" value="Zinc/RING finger domain, C3HC4 (zinc finger)"/>
    <property type="match status" value="1"/>
</dbReference>
<feature type="compositionally biased region" description="Acidic residues" evidence="1">
    <location>
        <begin position="137"/>
        <end position="171"/>
    </location>
</feature>
<dbReference type="EMBL" id="ABEU02000004">
    <property type="protein sequence ID" value="PNR54955.1"/>
    <property type="molecule type" value="Genomic_DNA"/>
</dbReference>
<gene>
    <name evidence="4" type="primary">LOC112280949</name>
    <name evidence="3" type="ORF">PHYPA_005848</name>
</gene>
<dbReference type="PANTHER" id="PTHR33644">
    <property type="entry name" value="U-BOX DOMAIN-CONTAINING PROTEIN 62-RELATED"/>
    <property type="match status" value="1"/>
</dbReference>
<dbReference type="Pfam" id="PF23112">
    <property type="entry name" value="PUB62-63_C"/>
    <property type="match status" value="1"/>
</dbReference>
<dbReference type="Gramene" id="Pp3c4_6540V3.1">
    <property type="protein sequence ID" value="Pp3c4_6540V3.1"/>
    <property type="gene ID" value="Pp3c4_6540"/>
</dbReference>
<dbReference type="OrthoDB" id="667871at2759"/>
<dbReference type="InterPro" id="IPR057649">
    <property type="entry name" value="PUB62-63_C"/>
</dbReference>